<evidence type="ECO:0000256" key="6">
    <source>
        <dbReference type="ARBA" id="ARBA00023114"/>
    </source>
</evidence>
<evidence type="ECO:0000256" key="5">
    <source>
        <dbReference type="ARBA" id="ARBA00023065"/>
    </source>
</evidence>
<dbReference type="GO" id="GO:0009279">
    <property type="term" value="C:cell outer membrane"/>
    <property type="evidence" value="ECO:0007669"/>
    <property type="project" value="UniProtKB-SubCell"/>
</dbReference>
<dbReference type="GO" id="GO:0006811">
    <property type="term" value="P:monoatomic ion transport"/>
    <property type="evidence" value="ECO:0007669"/>
    <property type="project" value="UniProtKB-KW"/>
</dbReference>
<keyword evidence="9" id="KW-1185">Reference proteome</keyword>
<dbReference type="KEGG" id="sng:SNE_A00410"/>
<dbReference type="EMBL" id="FR872582">
    <property type="protein sequence ID" value="CCB87919.1"/>
    <property type="molecule type" value="Genomic_DNA"/>
</dbReference>
<proteinExistence type="predicted"/>
<dbReference type="GO" id="GO:0005198">
    <property type="term" value="F:structural molecule activity"/>
    <property type="evidence" value="ECO:0007669"/>
    <property type="project" value="InterPro"/>
</dbReference>
<name>F8L538_SIMNZ</name>
<reference key="1">
    <citation type="journal article" date="2011" name="Mol. Biol. Evol.">
        <title>Unity in variety -- the pan-genome of the Chlamydiae.</title>
        <authorList>
            <person name="Collingro A."/>
            <person name="Tischler P."/>
            <person name="Weinmaier T."/>
            <person name="Penz T."/>
            <person name="Heinz E."/>
            <person name="Brunham R.C."/>
            <person name="Read T.D."/>
            <person name="Bavoil P.M."/>
            <person name="Sachse K."/>
            <person name="Kahane S."/>
            <person name="Friedman M.G."/>
            <person name="Rattei T."/>
            <person name="Myers G.S.A."/>
            <person name="Horn M."/>
        </authorList>
    </citation>
    <scope>NUCLEOTIDE SEQUENCE</scope>
    <source>
        <strain>Z</strain>
    </source>
</reference>
<dbReference type="RefSeq" id="WP_013942386.1">
    <property type="nucleotide sequence ID" value="NC_015713.1"/>
</dbReference>
<accession>F8L538</accession>
<keyword evidence="5" id="KW-0406">Ion transport</keyword>
<dbReference type="OrthoDB" id="18912at2"/>
<sequence length="259" mass="29433">MKKLLFIWFFLLTPTLFALYNGNPSAPALIEEGFFFSKENYLSVKAGYQRDWDFDRDMKAVSKFSGRMNEFSYIADQGVLTFNLINRIELYGSAGAARFTVAHIPLPGVRNEYETHNQFAWGVGLRGIIYSWGNLSLGADFKYGRAQPTLRWMTTNGVPVQPRPGSKLNFHEWQFGAGASYEVGIFFPYLAVRYSNATSRIKHLPTGFLPETRHFNMKNRRKFGLALGCSLSNFNRFSATVEARLIDEQALTLAGEVKF</sequence>
<dbReference type="GO" id="GO:0015288">
    <property type="term" value="F:porin activity"/>
    <property type="evidence" value="ECO:0007669"/>
    <property type="project" value="UniProtKB-KW"/>
</dbReference>
<dbReference type="InterPro" id="IPR000604">
    <property type="entry name" value="Major_OMP_Chlamydia"/>
</dbReference>
<keyword evidence="3" id="KW-0472">Membrane</keyword>
<reference evidence="8 9" key="2">
    <citation type="journal article" date="2011" name="Mol. Biol. Evol.">
        <title>Unity in variety--the pan-genome of the Chlamydiae.</title>
        <authorList>
            <person name="Collingro A."/>
            <person name="Tischler P."/>
            <person name="Weinmaier T."/>
            <person name="Penz T."/>
            <person name="Heinz E."/>
            <person name="Brunham R.C."/>
            <person name="Read T.D."/>
            <person name="Bavoil P.M."/>
            <person name="Sachse K."/>
            <person name="Kahane S."/>
            <person name="Friedman M.G."/>
            <person name="Rattei T."/>
            <person name="Myers G.S."/>
            <person name="Horn M."/>
        </authorList>
    </citation>
    <scope>NUCLEOTIDE SEQUENCE [LARGE SCALE GENOMIC DNA]</scope>
    <source>
        <strain evidence="9">ATCC VR-1471 / Z</strain>
    </source>
</reference>
<keyword evidence="7" id="KW-0732">Signal</keyword>
<keyword evidence="4" id="KW-0812">Transmembrane</keyword>
<gene>
    <name evidence="8" type="primary">ompA-A</name>
    <name evidence="8" type="ordered locus">SNE_A00410</name>
</gene>
<keyword evidence="6" id="KW-0626">Porin</keyword>
<evidence type="ECO:0000313" key="8">
    <source>
        <dbReference type="EMBL" id="CCB87919.1"/>
    </source>
</evidence>
<dbReference type="HOGENOM" id="CLU_1073239_0_0_0"/>
<dbReference type="Proteomes" id="UP000000496">
    <property type="component" value="Chromosome gsn.131"/>
</dbReference>
<evidence type="ECO:0000256" key="2">
    <source>
        <dbReference type="ARBA" id="ARBA00022448"/>
    </source>
</evidence>
<evidence type="ECO:0000256" key="7">
    <source>
        <dbReference type="SAM" id="SignalP"/>
    </source>
</evidence>
<keyword evidence="3" id="KW-1134">Transmembrane beta strand</keyword>
<dbReference type="TCDB" id="1.B.2.1.3">
    <property type="family name" value="the chlamydial porin (cp) family"/>
</dbReference>
<evidence type="ECO:0000256" key="1">
    <source>
        <dbReference type="ARBA" id="ARBA00004571"/>
    </source>
</evidence>
<evidence type="ECO:0000256" key="4">
    <source>
        <dbReference type="ARBA" id="ARBA00022692"/>
    </source>
</evidence>
<dbReference type="GO" id="GO:0046930">
    <property type="term" value="C:pore complex"/>
    <property type="evidence" value="ECO:0007669"/>
    <property type="project" value="UniProtKB-KW"/>
</dbReference>
<protein>
    <submittedName>
        <fullName evidence="8">Major outer membrane protein</fullName>
    </submittedName>
</protein>
<dbReference type="Pfam" id="PF01308">
    <property type="entry name" value="Chlam_OMP"/>
    <property type="match status" value="1"/>
</dbReference>
<keyword evidence="2" id="KW-0813">Transport</keyword>
<feature type="chain" id="PRO_5003379199" evidence="7">
    <location>
        <begin position="19"/>
        <end position="259"/>
    </location>
</feature>
<evidence type="ECO:0000313" key="9">
    <source>
        <dbReference type="Proteomes" id="UP000000496"/>
    </source>
</evidence>
<dbReference type="AlphaFoldDB" id="F8L538"/>
<organism evidence="8 9">
    <name type="scientific">Simkania negevensis (strain ATCC VR-1471 / DSM 27360 / Z)</name>
    <dbReference type="NCBI Taxonomy" id="331113"/>
    <lineage>
        <taxon>Bacteria</taxon>
        <taxon>Pseudomonadati</taxon>
        <taxon>Chlamydiota</taxon>
        <taxon>Chlamydiia</taxon>
        <taxon>Parachlamydiales</taxon>
        <taxon>Simkaniaceae</taxon>
        <taxon>Simkania</taxon>
    </lineage>
</organism>
<evidence type="ECO:0000256" key="3">
    <source>
        <dbReference type="ARBA" id="ARBA00022452"/>
    </source>
</evidence>
<feature type="signal peptide" evidence="7">
    <location>
        <begin position="1"/>
        <end position="18"/>
    </location>
</feature>
<dbReference type="STRING" id="331113.SNE_A00410"/>
<comment type="subcellular location">
    <subcellularLocation>
        <location evidence="1">Cell outer membrane</location>
        <topology evidence="1">Multi-pass membrane protein</topology>
    </subcellularLocation>
</comment>
<dbReference type="eggNOG" id="ENOG502ZVFZ">
    <property type="taxonomic scope" value="Bacteria"/>
</dbReference>